<evidence type="ECO:0000313" key="9">
    <source>
        <dbReference type="Proteomes" id="UP000593567"/>
    </source>
</evidence>
<keyword evidence="1" id="KW-0813">Transport</keyword>
<keyword evidence="2" id="KW-0769">Symport</keyword>
<sequence>MNHLLGYLLSLVLRLLAGDYLLGIPTIIKYPFYRADIDLQLFPFRTFAMISSILVSVLFSFLAKVTLTRLSKGWDVLRLVHPHWLKLRTELRKSELSTPPVDEKNILESAETFTHL</sequence>
<evidence type="ECO:0000313" key="8">
    <source>
        <dbReference type="EMBL" id="KAF6039947.1"/>
    </source>
</evidence>
<keyword evidence="6" id="KW-0739">Sodium transport</keyword>
<keyword evidence="9" id="KW-1185">Reference proteome</keyword>
<dbReference type="GO" id="GO:0005886">
    <property type="term" value="C:plasma membrane"/>
    <property type="evidence" value="ECO:0007669"/>
    <property type="project" value="TreeGrafter"/>
</dbReference>
<proteinExistence type="predicted"/>
<evidence type="ECO:0000256" key="7">
    <source>
        <dbReference type="SAM" id="Phobius"/>
    </source>
</evidence>
<dbReference type="Proteomes" id="UP000593567">
    <property type="component" value="Unassembled WGS sequence"/>
</dbReference>
<keyword evidence="3" id="KW-0915">Sodium</keyword>
<name>A0A7J7KP64_BUGNE</name>
<evidence type="ECO:0000256" key="5">
    <source>
        <dbReference type="ARBA" id="ARBA00023180"/>
    </source>
</evidence>
<keyword evidence="5" id="KW-0325">Glycoprotein</keyword>
<evidence type="ECO:0000256" key="6">
    <source>
        <dbReference type="ARBA" id="ARBA00023201"/>
    </source>
</evidence>
<dbReference type="GO" id="GO:0005307">
    <property type="term" value="F:choline:sodium symporter activity"/>
    <property type="evidence" value="ECO:0007669"/>
    <property type="project" value="TreeGrafter"/>
</dbReference>
<evidence type="ECO:0000256" key="2">
    <source>
        <dbReference type="ARBA" id="ARBA00022847"/>
    </source>
</evidence>
<evidence type="ECO:0000256" key="1">
    <source>
        <dbReference type="ARBA" id="ARBA00022448"/>
    </source>
</evidence>
<feature type="transmembrane region" description="Helical" evidence="7">
    <location>
        <begin position="41"/>
        <end position="63"/>
    </location>
</feature>
<dbReference type="EMBL" id="VXIV02000200">
    <property type="protein sequence ID" value="KAF6039947.1"/>
    <property type="molecule type" value="Genomic_DNA"/>
</dbReference>
<dbReference type="GO" id="GO:0008292">
    <property type="term" value="P:acetylcholine biosynthetic process"/>
    <property type="evidence" value="ECO:0007669"/>
    <property type="project" value="TreeGrafter"/>
</dbReference>
<evidence type="ECO:0000256" key="4">
    <source>
        <dbReference type="ARBA" id="ARBA00023065"/>
    </source>
</evidence>
<protein>
    <submittedName>
        <fullName evidence="8">Uncharacterized protein</fullName>
    </submittedName>
</protein>
<keyword evidence="7" id="KW-0812">Transmembrane</keyword>
<dbReference type="PANTHER" id="PTHR45897:SF4">
    <property type="entry name" value="HIGH-AFFINITY CHOLINE TRANSPORTER 1"/>
    <property type="match status" value="1"/>
</dbReference>
<keyword evidence="7" id="KW-0472">Membrane</keyword>
<keyword evidence="4" id="KW-0406">Ion transport</keyword>
<gene>
    <name evidence="8" type="ORF">EB796_001799</name>
</gene>
<comment type="caution">
    <text evidence="8">The sequence shown here is derived from an EMBL/GenBank/DDBJ whole genome shotgun (WGS) entry which is preliminary data.</text>
</comment>
<keyword evidence="7" id="KW-1133">Transmembrane helix</keyword>
<dbReference type="AlphaFoldDB" id="A0A7J7KP64"/>
<organism evidence="8 9">
    <name type="scientific">Bugula neritina</name>
    <name type="common">Brown bryozoan</name>
    <name type="synonym">Sertularia neritina</name>
    <dbReference type="NCBI Taxonomy" id="10212"/>
    <lineage>
        <taxon>Eukaryota</taxon>
        <taxon>Metazoa</taxon>
        <taxon>Spiralia</taxon>
        <taxon>Lophotrochozoa</taxon>
        <taxon>Bryozoa</taxon>
        <taxon>Gymnolaemata</taxon>
        <taxon>Cheilostomatida</taxon>
        <taxon>Flustrina</taxon>
        <taxon>Buguloidea</taxon>
        <taxon>Bugulidae</taxon>
        <taxon>Bugula</taxon>
    </lineage>
</organism>
<accession>A0A7J7KP64</accession>
<dbReference type="InterPro" id="IPR052244">
    <property type="entry name" value="Choline_transporter"/>
</dbReference>
<dbReference type="PANTHER" id="PTHR45897">
    <property type="entry name" value="HIGH-AFFINITY CHOLINE TRANSPORTER 1"/>
    <property type="match status" value="1"/>
</dbReference>
<reference evidence="8" key="1">
    <citation type="submission" date="2020-06" db="EMBL/GenBank/DDBJ databases">
        <title>Draft genome of Bugula neritina, a colonial animal packing powerful symbionts and potential medicines.</title>
        <authorList>
            <person name="Rayko M."/>
        </authorList>
    </citation>
    <scope>NUCLEOTIDE SEQUENCE [LARGE SCALE GENOMIC DNA]</scope>
    <source>
        <strain evidence="8">Kwan_BN1</strain>
    </source>
</reference>
<evidence type="ECO:0000256" key="3">
    <source>
        <dbReference type="ARBA" id="ARBA00023053"/>
    </source>
</evidence>